<dbReference type="GO" id="GO:0019028">
    <property type="term" value="C:viral capsid"/>
    <property type="evidence" value="ECO:0007669"/>
    <property type="project" value="UniProtKB-KW"/>
</dbReference>
<keyword evidence="6" id="KW-1185">Reference proteome</keyword>
<feature type="domain" description="Major capsid protein N-terminal" evidence="4">
    <location>
        <begin position="1487"/>
        <end position="1607"/>
    </location>
</feature>
<sequence>MGGGILQLVANSNAPQNIYLNTQPQISLFKKVYRRHTPFAKEMIPIYFKTNVDFGKSASLDIPSNGDLVHRMFLTFELPEICAKFCNTKNKDIINLLSNSNIYDNLFYYQVNKYIDDDIIEYDKILDLIESTSNQYNNDEIEIINIMEDLKKNNYPEINSSNICLLNNVNNFNLETETYSNIYQNNYSGNNYDILMDKLQLMDKFMNHKKYYYSVYELIKLIYLIEKDYVDKIPIINGKDLPNIVLYSNIFKNLIPCKEIQTIFKLKYFNNYEQKSEPQNKINQLQGINKSNNDVISDLLFIRNKLGLNNHELYDFGSEFYHVLNNYNVIINLLNTLSKTVPIIIFKSIDFSDTTNKQKYSALIDENFKSKFFFNLNSPSKYFIDVSSNKFTPINLHTTNDYIYPNDIANPYIDYINQEAENMFQTIKSNCDILFNIYNNLFTSKNKLMFNNTPPISNIYSYLTNSTEKNDVLNINIWYFYFFKYLDLFNESTFINYICGKSCKISKNGQKIIKFLIILLKINLDYYMHEISYLLNDLYSSSPSIDISQKLTEYIPIINNNLGTTIISIIFHRNIVPTILEIFQFIYNFISTISLKEISERLEVCFEPISNDELVYIRNIIKLLYYNIYKHFMDKYDSCNFETSCKFTINEYNEYDNEIIEEYVKYFLTGNKINDENMLSNQQTLSKVIHQMEFYFILEMINMRQQQKFYYNTLSNFKIIKEKAGSTVETILKLINQSIKKMNNNNDIDLEKIKSGIDSTRNYFDIIFRNNISKNLPDQIYYSTFNTSRYSGESYINTPYESRFFGKIPKKLSELPLKDPIPLPNTNPYGVKQKYYDHDQTMYDYSMVSNPELNFNVDIPINFTQEKINNYYDNAEEFELYEIDFFRLKHKIIEDRGNYIFQNVFIDEYDFNVLRLLKLCERFLTGKYTNNIYYWLFETINFLIKNTNIGKCLYNEDLDIIDILQRFLIHIHNKINNVSAENNFDIDNIRALTSFLLKNIKNKIKNLKINDLYKNNEYIYGEILTTNNTNNTILENIIMIKNNFLAQYYVFLYESDLFNTINNNIITSDKYSFMGLLPAIYKIVGVDNYDNIQARTSIYLYPDKYPNEIMSAKKKQTNISDLQKIIINDYEKFLIEDSVNLLTDRDIYDIINTTFISCLSFYRYLIDNNIFDEVLSELKKYQLPLLSKLTISNDLLNYLNKYQNKFLDEKNINDLVIILEKKQLDQDLLVNYLKNIFIPKYNSYLLEGQNVNRLILINIELNRQIEIFIIKKLFPNTTTTRLKDLIINHFHSHKFLQKHTELVNLIYFIGNEYLSYLYFFLQFHKKNNINPHEIVNPLVHVNKYTLESKINLNMSSMGDFLSNLLDFIFDDTITNHQRYPITINKDNPFSIAKEINKNISTKNTSDKTCNNEKILNIIEALKTDIQQISIEKYIQELSQDNVSINLENVNKKTDIFNILFEACQKIIIIINEYKNNLNNLKNKISTIFYRNKRAKTAWIRKLAHYLVEEVSIKCGDQLLDCHISDWFEVYNDISQNKNHRSAYMKMIGHCDDLIEYNENLKKSQIIALPLIFYFNKNIASSLPLNASINIKYQLNLRLRSLNDVVYKEEFSDFIDPNNISQSRGYIPHIKKAYLMCEYLYLGNEERKIFVTNRLQYLMDELQYNTINTNDLKSIPIYKVGTKTKNYFVIENGVKTKKEKYIDYTYLSEDEMNMNDMKNKLIPRQETIIKSYTTKSGIYYTKAFENKNTYIHSRKFIVKNHFENPTKLITVLIKPIIHTEPEYRINDLNYLNYFYGERQWDNFGLYPYYNLTRIHEIKLEYYTSIHSKIKDLDDPIFGFVYVINNLLLDYTDKNIENLTTINKYDKWINCNTQYFLQTLQKLKEKYMNYHGEIIYKTNTIKLKENILLLNIDYPIYDYDSLMELIKYAYNDINEKIPTDNIILEAFKNSYYNFSWDNIYVDKVIFKNAMLELLKYQVLNDKDMDFEKLINFTYDQYNEYQINLLLIELEDIIDLDDLNYNIVNTINTIYDIYSIRNNNEDDILNMLEMIHKKINNLHEYEITQLNNLVVKHEVFKDIIYQISNPDLLTNFSEMIPQYIINIISYKMTQKMNYLIDNYGVEIVNYKKYLVENPKINPLINGFMSFNGFEIMPKNSDSMMWSEITSYQHFNHTTSCGVNSRSLSLYPLKEINSGSANLSRIDDFTSTYYLNPRIDKNNPAKIITMTLGININNYISGMCGKAW</sequence>
<evidence type="ECO:0000259" key="4">
    <source>
        <dbReference type="Pfam" id="PF16903"/>
    </source>
</evidence>
<proteinExistence type="predicted"/>
<comment type="subcellular location">
    <subcellularLocation>
        <location evidence="1">Virion</location>
    </subcellularLocation>
</comment>
<dbReference type="SUPFAM" id="SSF49749">
    <property type="entry name" value="Group II dsDNA viruses VP"/>
    <property type="match status" value="3"/>
</dbReference>
<keyword evidence="3" id="KW-0946">Virion</keyword>
<protein>
    <recommendedName>
        <fullName evidence="4">Major capsid protein N-terminal domain-containing protein</fullName>
    </recommendedName>
</protein>
<gene>
    <name evidence="5" type="ORF">glt_00569</name>
</gene>
<evidence type="ECO:0000256" key="3">
    <source>
        <dbReference type="ARBA" id="ARBA00022844"/>
    </source>
</evidence>
<dbReference type="InterPro" id="IPR016112">
    <property type="entry name" value="VP_dsDNA_II"/>
</dbReference>
<evidence type="ECO:0000313" key="5">
    <source>
        <dbReference type="EMBL" id="AGF85378.1"/>
    </source>
</evidence>
<dbReference type="Pfam" id="PF16903">
    <property type="entry name" value="Capsid_N"/>
    <property type="match status" value="2"/>
</dbReference>
<dbReference type="Gene3D" id="2.70.9.10">
    <property type="entry name" value="Adenovirus Type 2 Hexon, domain 4"/>
    <property type="match status" value="2"/>
</dbReference>
<evidence type="ECO:0000256" key="1">
    <source>
        <dbReference type="ARBA" id="ARBA00004328"/>
    </source>
</evidence>
<name>M1PH52_9VIRU</name>
<evidence type="ECO:0000313" key="6">
    <source>
        <dbReference type="Proteomes" id="UP000241071"/>
    </source>
</evidence>
<reference evidence="5 6" key="1">
    <citation type="submission" date="2012-10" db="EMBL/GenBank/DDBJ databases">
        <title>Complete genome sequence of Moumouvirus goulette.</title>
        <authorList>
            <person name="Fournous G."/>
            <person name="Bougalmi M."/>
            <person name="Colson P."/>
        </authorList>
    </citation>
    <scope>NUCLEOTIDE SEQUENCE [LARGE SCALE GENOMIC DNA]</scope>
</reference>
<dbReference type="Proteomes" id="UP000241071">
    <property type="component" value="Segment"/>
</dbReference>
<feature type="domain" description="Major capsid protein N-terminal" evidence="4">
    <location>
        <begin position="27"/>
        <end position="92"/>
    </location>
</feature>
<organism evidence="5 6">
    <name type="scientific">Moumouvirus goulette</name>
    <dbReference type="NCBI Taxonomy" id="1247379"/>
    <lineage>
        <taxon>Viruses</taxon>
        <taxon>Varidnaviria</taxon>
        <taxon>Bamfordvirae</taxon>
        <taxon>Nucleocytoviricota</taxon>
        <taxon>Megaviricetes</taxon>
        <taxon>Imitervirales</taxon>
        <taxon>Mimiviridae</taxon>
        <taxon>Megamimivirinae</taxon>
        <taxon>Moumouvirus</taxon>
        <taxon>Moumouvirus goulettemassiliense</taxon>
    </lineage>
</organism>
<evidence type="ECO:0000256" key="2">
    <source>
        <dbReference type="ARBA" id="ARBA00022561"/>
    </source>
</evidence>
<dbReference type="EMBL" id="KC008572">
    <property type="protein sequence ID" value="AGF85378.1"/>
    <property type="molecule type" value="Genomic_DNA"/>
</dbReference>
<keyword evidence="2" id="KW-0167">Capsid protein</keyword>
<dbReference type="InterPro" id="IPR031654">
    <property type="entry name" value="Capsid_N"/>
</dbReference>
<accession>M1PH52</accession>